<evidence type="ECO:0000259" key="1">
    <source>
        <dbReference type="PROSITE" id="PS51186"/>
    </source>
</evidence>
<dbReference type="AlphaFoldDB" id="A0A5D8Z859"/>
<comment type="caution">
    <text evidence="2">The sequence shown here is derived from an EMBL/GenBank/DDBJ whole genome shotgun (WGS) entry which is preliminary data.</text>
</comment>
<keyword evidence="3" id="KW-1185">Reference proteome</keyword>
<dbReference type="SUPFAM" id="SSF55729">
    <property type="entry name" value="Acyl-CoA N-acyltransferases (Nat)"/>
    <property type="match status" value="1"/>
</dbReference>
<dbReference type="EMBL" id="VTRV01000024">
    <property type="protein sequence ID" value="TZF90857.1"/>
    <property type="molecule type" value="Genomic_DNA"/>
</dbReference>
<dbReference type="InterPro" id="IPR016181">
    <property type="entry name" value="Acyl_CoA_acyltransferase"/>
</dbReference>
<proteinExistence type="predicted"/>
<keyword evidence="2" id="KW-0808">Transferase</keyword>
<dbReference type="Proteomes" id="UP000323164">
    <property type="component" value="Unassembled WGS sequence"/>
</dbReference>
<organism evidence="2 3">
    <name type="scientific">Cognatilysobacter lacus</name>
    <dbReference type="NCBI Taxonomy" id="1643323"/>
    <lineage>
        <taxon>Bacteria</taxon>
        <taxon>Pseudomonadati</taxon>
        <taxon>Pseudomonadota</taxon>
        <taxon>Gammaproteobacteria</taxon>
        <taxon>Lysobacterales</taxon>
        <taxon>Lysobacteraceae</taxon>
        <taxon>Cognatilysobacter</taxon>
    </lineage>
</organism>
<dbReference type="InterPro" id="IPR000182">
    <property type="entry name" value="GNAT_dom"/>
</dbReference>
<gene>
    <name evidence="2" type="ORF">FW784_03635</name>
</gene>
<dbReference type="PROSITE" id="PS51186">
    <property type="entry name" value="GNAT"/>
    <property type="match status" value="1"/>
</dbReference>
<dbReference type="GO" id="GO:0016747">
    <property type="term" value="F:acyltransferase activity, transferring groups other than amino-acyl groups"/>
    <property type="evidence" value="ECO:0007669"/>
    <property type="project" value="InterPro"/>
</dbReference>
<dbReference type="InterPro" id="IPR038740">
    <property type="entry name" value="BioF2-like_GNAT_dom"/>
</dbReference>
<name>A0A5D8Z859_9GAMM</name>
<dbReference type="Gene3D" id="3.40.630.30">
    <property type="match status" value="1"/>
</dbReference>
<accession>A0A5D8Z859</accession>
<feature type="domain" description="N-acetyltransferase" evidence="1">
    <location>
        <begin position="155"/>
        <end position="308"/>
    </location>
</feature>
<protein>
    <submittedName>
        <fullName evidence="2">GNAT family N-acetyltransferase</fullName>
    </submittedName>
</protein>
<reference evidence="2 3" key="1">
    <citation type="submission" date="2019-08" db="EMBL/GenBank/DDBJ databases">
        <title>Draft genome sequence of Lysobacter sp. UKS-15.</title>
        <authorList>
            <person name="Im W.-T."/>
        </authorList>
    </citation>
    <scope>NUCLEOTIDE SEQUENCE [LARGE SCALE GENOMIC DNA]</scope>
    <source>
        <strain evidence="2 3">UKS-15</strain>
    </source>
</reference>
<evidence type="ECO:0000313" key="3">
    <source>
        <dbReference type="Proteomes" id="UP000323164"/>
    </source>
</evidence>
<dbReference type="Pfam" id="PF13480">
    <property type="entry name" value="Acetyltransf_6"/>
    <property type="match status" value="1"/>
</dbReference>
<sequence>MLESGGWLLAETPSAAHARWCEHTHTLWASERWGWVLRGLGCEVAYAWNPAAEIGLVVPVFRVGPVRVAHLGFPFVEPRIAEQIDVESACRLGRVVGAVVMRAVEARCDAPAADATASLPDAWIENIDAWHAAPGRKLRKDLAYARRGAAALSIEDGLPPTEAYRLYLLTVGRHGGRARYNAAYFHRLSALCHVDRRMVARCYRDRAGDVVAFAIGVRNEDSAYYLHAAANVMARGTGISDLLLEHLAARAREWGCRRFDLMASPESQPGLIAFKRKWGNRFGFSVTRDHACTPLGGVLTVLMRARRAATSTPRWLLRE</sequence>
<dbReference type="OrthoDB" id="6021185at2"/>
<evidence type="ECO:0000313" key="2">
    <source>
        <dbReference type="EMBL" id="TZF90857.1"/>
    </source>
</evidence>